<organism evidence="2 3">
    <name type="scientific">Fusarium anthophilum</name>
    <dbReference type="NCBI Taxonomy" id="48485"/>
    <lineage>
        <taxon>Eukaryota</taxon>
        <taxon>Fungi</taxon>
        <taxon>Dikarya</taxon>
        <taxon>Ascomycota</taxon>
        <taxon>Pezizomycotina</taxon>
        <taxon>Sordariomycetes</taxon>
        <taxon>Hypocreomycetidae</taxon>
        <taxon>Hypocreales</taxon>
        <taxon>Nectriaceae</taxon>
        <taxon>Fusarium</taxon>
        <taxon>Fusarium fujikuroi species complex</taxon>
    </lineage>
</organism>
<gene>
    <name evidence="2" type="ORF">FANTH_14080</name>
</gene>
<dbReference type="AlphaFoldDB" id="A0A8H5DN81"/>
<sequence length="312" mass="36142">MFSCSFGFLYIILQYLESPFRRKKAEAMAEPACCQHDLKQPIRPRNNIQEAKRTTQWDPCPHSQPNAPLRKLASPLPPKHDMEPHYWSINDTKDEDDTGSRSSSELKLIHNDDLQFQRLEAKKHTRATFNDWKEKKESITPPENGMPLQNRFTTSHGQQMTHGEVFDECDISDDDLVVISRPTDRPKENLHLACPFYVYDPEKCHQCRLASDLQTVSDVIKHLFQSHSRPCYCINCYEAFNTQICRDDHVLNGKCQRRTPGPLFGLSESQKSMLLETDSHCTGEEAQWLFIWSIVFPDSQQPRSPYVGENSR</sequence>
<evidence type="ECO:0000313" key="2">
    <source>
        <dbReference type="EMBL" id="KAF5229743.1"/>
    </source>
</evidence>
<evidence type="ECO:0000313" key="3">
    <source>
        <dbReference type="Proteomes" id="UP000573603"/>
    </source>
</evidence>
<name>A0A8H5DN81_9HYPO</name>
<feature type="region of interest" description="Disordered" evidence="1">
    <location>
        <begin position="52"/>
        <end position="105"/>
    </location>
</feature>
<keyword evidence="3" id="KW-1185">Reference proteome</keyword>
<dbReference type="Proteomes" id="UP000573603">
    <property type="component" value="Unassembled WGS sequence"/>
</dbReference>
<proteinExistence type="predicted"/>
<protein>
    <submittedName>
        <fullName evidence="2">Uncharacterized protein</fullName>
    </submittedName>
</protein>
<accession>A0A8H5DN81</accession>
<dbReference type="EMBL" id="JABEVY010000564">
    <property type="protein sequence ID" value="KAF5229743.1"/>
    <property type="molecule type" value="Genomic_DNA"/>
</dbReference>
<comment type="caution">
    <text evidence="2">The sequence shown here is derived from an EMBL/GenBank/DDBJ whole genome shotgun (WGS) entry which is preliminary data.</text>
</comment>
<reference evidence="2 3" key="1">
    <citation type="journal article" date="2020" name="BMC Genomics">
        <title>Correction to: Identification and distribution of gene clusters required for synthesis of sphingolipid metabolism inhibitors in diverse species of the filamentous fungus Fusarium.</title>
        <authorList>
            <person name="Kim H.S."/>
            <person name="Lohmar J.M."/>
            <person name="Busman M."/>
            <person name="Brown D.W."/>
            <person name="Naumann T.A."/>
            <person name="Divon H.H."/>
            <person name="Lysoe E."/>
            <person name="Uhlig S."/>
            <person name="Proctor R.H."/>
        </authorList>
    </citation>
    <scope>NUCLEOTIDE SEQUENCE [LARGE SCALE GENOMIC DNA]</scope>
    <source>
        <strain evidence="2 3">NRRL 25214</strain>
    </source>
</reference>
<evidence type="ECO:0000256" key="1">
    <source>
        <dbReference type="SAM" id="MobiDB-lite"/>
    </source>
</evidence>